<keyword evidence="1" id="KW-0472">Membrane</keyword>
<gene>
    <name evidence="2" type="ordered locus">BN4_11278</name>
</gene>
<feature type="transmembrane region" description="Helical" evidence="1">
    <location>
        <begin position="6"/>
        <end position="26"/>
    </location>
</feature>
<evidence type="ECO:0000313" key="2">
    <source>
        <dbReference type="EMBL" id="CCH48515.1"/>
    </source>
</evidence>
<reference evidence="3" key="2">
    <citation type="journal article" date="2013" name="Stand. Genomic Sci.">
        <title>Complete genome sequence of Desulfocapsa sulfexigens, a marine deltaproteobacterium specialized in disproportionating inorganic sulfur compounds.</title>
        <authorList>
            <person name="Finster K.W."/>
            <person name="Kjeldsen K.U."/>
            <person name="Kube M."/>
            <person name="Reinhardt R."/>
            <person name="Mussmann M."/>
            <person name="Amann R."/>
            <person name="Schreiber L."/>
        </authorList>
    </citation>
    <scope>NUCLEOTIDE SEQUENCE [LARGE SCALE GENOMIC DNA]</scope>
    <source>
        <strain evidence="3">DSM 10523 / SB164P1</strain>
    </source>
</reference>
<dbReference type="AlphaFoldDB" id="M1WLV4"/>
<keyword evidence="3" id="KW-1185">Reference proteome</keyword>
<protein>
    <submittedName>
        <fullName evidence="2">Uncharacterized protein</fullName>
    </submittedName>
</protein>
<dbReference type="EMBL" id="FO203427">
    <property type="protein sequence ID" value="CCH48515.1"/>
    <property type="molecule type" value="Genomic_DNA"/>
</dbReference>
<sequence>MNDQIVGSTLCLLLAIAYFGGWGFIFSRYGFKWYDIFVPHTAFFRFIEIVARTGWWVIFFVAVPPLGVAFIVNWFLGGG</sequence>
<feature type="transmembrane region" description="Helical" evidence="1">
    <location>
        <begin position="55"/>
        <end position="76"/>
    </location>
</feature>
<dbReference type="BioCyc" id="DPIE1322246:BN4_RS06405-MONOMER"/>
<organism evidence="2 3">
    <name type="scientific">Pseudodesulfovibrio piezophilus (strain DSM 21447 / JCM 15486 / C1TLV30)</name>
    <name type="common">Desulfovibrio piezophilus</name>
    <dbReference type="NCBI Taxonomy" id="1322246"/>
    <lineage>
        <taxon>Bacteria</taxon>
        <taxon>Pseudomonadati</taxon>
        <taxon>Thermodesulfobacteriota</taxon>
        <taxon>Desulfovibrionia</taxon>
        <taxon>Desulfovibrionales</taxon>
        <taxon>Desulfovibrionaceae</taxon>
    </lineage>
</organism>
<reference evidence="2 3" key="1">
    <citation type="journal article" date="2013" name="PLoS ONE">
        <title>The first genomic and proteomic characterization of a deep-sea sulfate reducer: insights into the piezophilic lifestyle of Desulfovibrio piezophilus.</title>
        <authorList>
            <person name="Pradel N."/>
            <person name="Ji B."/>
            <person name="Gimenez G."/>
            <person name="Talla E."/>
            <person name="Lenoble P."/>
            <person name="Garel M."/>
            <person name="Tamburini C."/>
            <person name="Fourquet P."/>
            <person name="Lebrun R."/>
            <person name="Bertin P."/>
            <person name="Denis Y."/>
            <person name="Pophillat M."/>
            <person name="Barbe V."/>
            <person name="Ollivier B."/>
            <person name="Dolla A."/>
        </authorList>
    </citation>
    <scope>NUCLEOTIDE SEQUENCE [LARGE SCALE GENOMIC DNA]</scope>
    <source>
        <strain evidence="3">DSM 10523 / SB164P1</strain>
    </source>
</reference>
<dbReference type="HOGENOM" id="CLU_2600360_0_0_7"/>
<name>M1WLV4_PSEP2</name>
<dbReference type="RefSeq" id="WP_015414561.1">
    <property type="nucleotide sequence ID" value="NC_020409.1"/>
</dbReference>
<proteinExistence type="predicted"/>
<keyword evidence="1" id="KW-1133">Transmembrane helix</keyword>
<dbReference type="Proteomes" id="UP000011724">
    <property type="component" value="Chromosome"/>
</dbReference>
<evidence type="ECO:0000256" key="1">
    <source>
        <dbReference type="SAM" id="Phobius"/>
    </source>
</evidence>
<evidence type="ECO:0000313" key="3">
    <source>
        <dbReference type="Proteomes" id="UP000011724"/>
    </source>
</evidence>
<accession>M1WLV4</accession>
<dbReference type="STRING" id="1322246.BN4_11278"/>
<dbReference type="KEGG" id="dpi:BN4_11278"/>
<keyword evidence="1" id="KW-0812">Transmembrane</keyword>